<comment type="caution">
    <text evidence="3">The sequence shown here is derived from an EMBL/GenBank/DDBJ whole genome shotgun (WGS) entry which is preliminary data.</text>
</comment>
<reference evidence="3 4" key="1">
    <citation type="journal article" date="2020" name="Cell">
        <title>Large-Scale Comparative Analyses of Tick Genomes Elucidate Their Genetic Diversity and Vector Capacities.</title>
        <authorList>
            <consortium name="Tick Genome and Microbiome Consortium (TIGMIC)"/>
            <person name="Jia N."/>
            <person name="Wang J."/>
            <person name="Shi W."/>
            <person name="Du L."/>
            <person name="Sun Y."/>
            <person name="Zhan W."/>
            <person name="Jiang J.F."/>
            <person name="Wang Q."/>
            <person name="Zhang B."/>
            <person name="Ji P."/>
            <person name="Bell-Sakyi L."/>
            <person name="Cui X.M."/>
            <person name="Yuan T.T."/>
            <person name="Jiang B.G."/>
            <person name="Yang W.F."/>
            <person name="Lam T.T."/>
            <person name="Chang Q.C."/>
            <person name="Ding S.J."/>
            <person name="Wang X.J."/>
            <person name="Zhu J.G."/>
            <person name="Ruan X.D."/>
            <person name="Zhao L."/>
            <person name="Wei J.T."/>
            <person name="Ye R.Z."/>
            <person name="Que T.C."/>
            <person name="Du C.H."/>
            <person name="Zhou Y.H."/>
            <person name="Cheng J.X."/>
            <person name="Dai P.F."/>
            <person name="Guo W.B."/>
            <person name="Han X.H."/>
            <person name="Huang E.J."/>
            <person name="Li L.F."/>
            <person name="Wei W."/>
            <person name="Gao Y.C."/>
            <person name="Liu J.Z."/>
            <person name="Shao H.Z."/>
            <person name="Wang X."/>
            <person name="Wang C.C."/>
            <person name="Yang T.C."/>
            <person name="Huo Q.B."/>
            <person name="Li W."/>
            <person name="Chen H.Y."/>
            <person name="Chen S.E."/>
            <person name="Zhou L.G."/>
            <person name="Ni X.B."/>
            <person name="Tian J.H."/>
            <person name="Sheng Y."/>
            <person name="Liu T."/>
            <person name="Pan Y.S."/>
            <person name="Xia L.Y."/>
            <person name="Li J."/>
            <person name="Zhao F."/>
            <person name="Cao W.C."/>
        </authorList>
    </citation>
    <scope>NUCLEOTIDE SEQUENCE [LARGE SCALE GENOMIC DNA]</scope>
    <source>
        <strain evidence="3">HaeL-2018</strain>
    </source>
</reference>
<dbReference type="InterPro" id="IPR036514">
    <property type="entry name" value="SGNH_hydro_sf"/>
</dbReference>
<evidence type="ECO:0000313" key="4">
    <source>
        <dbReference type="Proteomes" id="UP000821853"/>
    </source>
</evidence>
<dbReference type="Proteomes" id="UP000821853">
    <property type="component" value="Unassembled WGS sequence"/>
</dbReference>
<dbReference type="SUPFAM" id="SSF52266">
    <property type="entry name" value="SGNH hydrolase"/>
    <property type="match status" value="1"/>
</dbReference>
<dbReference type="CDD" id="cd00229">
    <property type="entry name" value="SGNH_hydrolase"/>
    <property type="match status" value="1"/>
</dbReference>
<evidence type="ECO:0000259" key="2">
    <source>
        <dbReference type="Pfam" id="PF18701"/>
    </source>
</evidence>
<accession>A0A9J6HAM6</accession>
<dbReference type="AlphaFoldDB" id="A0A9J6HAM6"/>
<protein>
    <recommendedName>
        <fullName evidence="2">DUF5641 domain-containing protein</fullName>
    </recommendedName>
</protein>
<feature type="domain" description="DUF5641" evidence="2">
    <location>
        <begin position="419"/>
        <end position="453"/>
    </location>
</feature>
<gene>
    <name evidence="3" type="ORF">HPB48_025859</name>
</gene>
<feature type="region of interest" description="Disordered" evidence="1">
    <location>
        <begin position="172"/>
        <end position="220"/>
    </location>
</feature>
<keyword evidence="4" id="KW-1185">Reference proteome</keyword>
<evidence type="ECO:0000313" key="3">
    <source>
        <dbReference type="EMBL" id="KAH9383928.1"/>
    </source>
</evidence>
<dbReference type="Gene3D" id="3.40.50.1110">
    <property type="entry name" value="SGNH hydrolase"/>
    <property type="match status" value="1"/>
</dbReference>
<feature type="region of interest" description="Disordered" evidence="1">
    <location>
        <begin position="289"/>
        <end position="312"/>
    </location>
</feature>
<dbReference type="InterPro" id="IPR040676">
    <property type="entry name" value="DUF5641"/>
</dbReference>
<name>A0A9J6HAM6_HAELO</name>
<dbReference type="Pfam" id="PF18701">
    <property type="entry name" value="DUF5641"/>
    <property type="match status" value="1"/>
</dbReference>
<dbReference type="VEuPathDB" id="VectorBase:HLOH_060747"/>
<dbReference type="OrthoDB" id="10072345at2759"/>
<feature type="compositionally biased region" description="Low complexity" evidence="1">
    <location>
        <begin position="172"/>
        <end position="183"/>
    </location>
</feature>
<sequence>MDSVEHASQSGAGFFAASVFDKADNFVPRTTGTIVHPVGANDIAKTPARVTFQRYEKLLASIRHDHPQIRTVYATLILPRCPDRCRQWNNWRAVHRFNSEACRFNDLLHRHCLHTRGLFHLDHGLEWLPSARVFAADDIHPNFGGVAIMASHLHRAMLRNFACSQSTWLQHAASAPSQQVQGQAPPPPPPPPTAAALSSEGRQQSSPPRIDPPTAVTLATQSPSSALHGCELCNARDHVIAYCRAPISPEGKRKRLQPSKATTLQSSASQRTVWYAAFVRVGTLRRSATSNARLEGSKPPAEPDPSRSDRATIGTANADSRQYFCRQAVHGASAQAASCSSAFCWILGVSAPSSDAMCPAHSIVSSTGALFLSLGEAPPEGAAADVELSFMWRLEAIGIQGTSENLGFNDPAATAQLPSRLQVGDVVLVQDNSPPAFWQLGRILQLFPGRDGVDYRLLFQGD</sequence>
<dbReference type="EMBL" id="JABSTR010001320">
    <property type="protein sequence ID" value="KAH9383928.1"/>
    <property type="molecule type" value="Genomic_DNA"/>
</dbReference>
<proteinExistence type="predicted"/>
<organism evidence="3 4">
    <name type="scientific">Haemaphysalis longicornis</name>
    <name type="common">Bush tick</name>
    <dbReference type="NCBI Taxonomy" id="44386"/>
    <lineage>
        <taxon>Eukaryota</taxon>
        <taxon>Metazoa</taxon>
        <taxon>Ecdysozoa</taxon>
        <taxon>Arthropoda</taxon>
        <taxon>Chelicerata</taxon>
        <taxon>Arachnida</taxon>
        <taxon>Acari</taxon>
        <taxon>Parasitiformes</taxon>
        <taxon>Ixodida</taxon>
        <taxon>Ixodoidea</taxon>
        <taxon>Ixodidae</taxon>
        <taxon>Haemaphysalinae</taxon>
        <taxon>Haemaphysalis</taxon>
    </lineage>
</organism>
<feature type="compositionally biased region" description="Pro residues" evidence="1">
    <location>
        <begin position="184"/>
        <end position="193"/>
    </location>
</feature>
<evidence type="ECO:0000256" key="1">
    <source>
        <dbReference type="SAM" id="MobiDB-lite"/>
    </source>
</evidence>